<name>A0ABP6Q7V2_9ACTN</name>
<evidence type="ECO:0000256" key="2">
    <source>
        <dbReference type="ARBA" id="ARBA00023125"/>
    </source>
</evidence>
<dbReference type="PANTHER" id="PTHR30136">
    <property type="entry name" value="HELIX-TURN-HELIX TRANSCRIPTIONAL REGULATOR, ICLR FAMILY"/>
    <property type="match status" value="1"/>
</dbReference>
<feature type="domain" description="HTH iclR-type" evidence="4">
    <location>
        <begin position="5"/>
        <end position="67"/>
    </location>
</feature>
<dbReference type="Proteomes" id="UP001501237">
    <property type="component" value="Unassembled WGS sequence"/>
</dbReference>
<dbReference type="SMART" id="SM00346">
    <property type="entry name" value="HTH_ICLR"/>
    <property type="match status" value="1"/>
</dbReference>
<dbReference type="RefSeq" id="WP_344826748.1">
    <property type="nucleotide sequence ID" value="NZ_BAAAUV010000005.1"/>
</dbReference>
<evidence type="ECO:0000313" key="6">
    <source>
        <dbReference type="EMBL" id="GAA3208648.1"/>
    </source>
</evidence>
<dbReference type="InterPro" id="IPR029016">
    <property type="entry name" value="GAF-like_dom_sf"/>
</dbReference>
<dbReference type="Pfam" id="PF01614">
    <property type="entry name" value="IclR_C"/>
    <property type="match status" value="1"/>
</dbReference>
<dbReference type="Gene3D" id="3.30.450.40">
    <property type="match status" value="1"/>
</dbReference>
<evidence type="ECO:0000256" key="3">
    <source>
        <dbReference type="ARBA" id="ARBA00023163"/>
    </source>
</evidence>
<evidence type="ECO:0000259" key="5">
    <source>
        <dbReference type="PROSITE" id="PS51078"/>
    </source>
</evidence>
<keyword evidence="2" id="KW-0238">DNA-binding</keyword>
<dbReference type="SUPFAM" id="SSF46785">
    <property type="entry name" value="Winged helix' DNA-binding domain"/>
    <property type="match status" value="1"/>
</dbReference>
<dbReference type="Gene3D" id="1.10.10.10">
    <property type="entry name" value="Winged helix-like DNA-binding domain superfamily/Winged helix DNA-binding domain"/>
    <property type="match status" value="1"/>
</dbReference>
<evidence type="ECO:0000259" key="4">
    <source>
        <dbReference type="PROSITE" id="PS51077"/>
    </source>
</evidence>
<dbReference type="PANTHER" id="PTHR30136:SF35">
    <property type="entry name" value="HTH-TYPE TRANSCRIPTIONAL REGULATOR RV1719"/>
    <property type="match status" value="1"/>
</dbReference>
<dbReference type="Pfam" id="PF09339">
    <property type="entry name" value="HTH_IclR"/>
    <property type="match status" value="1"/>
</dbReference>
<dbReference type="InterPro" id="IPR005471">
    <property type="entry name" value="Tscrpt_reg_IclR_N"/>
</dbReference>
<gene>
    <name evidence="6" type="ORF">GCM10010468_25700</name>
</gene>
<evidence type="ECO:0000313" key="7">
    <source>
        <dbReference type="Proteomes" id="UP001501237"/>
    </source>
</evidence>
<keyword evidence="7" id="KW-1185">Reference proteome</keyword>
<dbReference type="InterPro" id="IPR050707">
    <property type="entry name" value="HTH_MetabolicPath_Reg"/>
</dbReference>
<reference evidence="7" key="1">
    <citation type="journal article" date="2019" name="Int. J. Syst. Evol. Microbiol.">
        <title>The Global Catalogue of Microorganisms (GCM) 10K type strain sequencing project: providing services to taxonomists for standard genome sequencing and annotation.</title>
        <authorList>
            <consortium name="The Broad Institute Genomics Platform"/>
            <consortium name="The Broad Institute Genome Sequencing Center for Infectious Disease"/>
            <person name="Wu L."/>
            <person name="Ma J."/>
        </authorList>
    </citation>
    <scope>NUCLEOTIDE SEQUENCE [LARGE SCALE GENOMIC DNA]</scope>
    <source>
        <strain evidence="7">JCM 9377</strain>
    </source>
</reference>
<dbReference type="EMBL" id="BAAAUV010000005">
    <property type="protein sequence ID" value="GAA3208648.1"/>
    <property type="molecule type" value="Genomic_DNA"/>
</dbReference>
<dbReference type="PROSITE" id="PS51078">
    <property type="entry name" value="ICLR_ED"/>
    <property type="match status" value="1"/>
</dbReference>
<dbReference type="InterPro" id="IPR036388">
    <property type="entry name" value="WH-like_DNA-bd_sf"/>
</dbReference>
<dbReference type="InterPro" id="IPR014757">
    <property type="entry name" value="Tscrpt_reg_IclR_C"/>
</dbReference>
<dbReference type="SUPFAM" id="SSF55781">
    <property type="entry name" value="GAF domain-like"/>
    <property type="match status" value="1"/>
</dbReference>
<evidence type="ECO:0000256" key="1">
    <source>
        <dbReference type="ARBA" id="ARBA00023015"/>
    </source>
</evidence>
<keyword evidence="1" id="KW-0805">Transcription regulation</keyword>
<comment type="caution">
    <text evidence="6">The sequence shown here is derived from an EMBL/GenBank/DDBJ whole genome shotgun (WGS) entry which is preliminary data.</text>
</comment>
<proteinExistence type="predicted"/>
<protein>
    <submittedName>
        <fullName evidence="6">IclR family transcriptional regulator</fullName>
    </submittedName>
</protein>
<keyword evidence="3" id="KW-0804">Transcription</keyword>
<dbReference type="InterPro" id="IPR036390">
    <property type="entry name" value="WH_DNA-bd_sf"/>
</dbReference>
<feature type="domain" description="IclR-ED" evidence="5">
    <location>
        <begin position="68"/>
        <end position="243"/>
    </location>
</feature>
<organism evidence="6 7">
    <name type="scientific">Actinocorallia longicatena</name>
    <dbReference type="NCBI Taxonomy" id="111803"/>
    <lineage>
        <taxon>Bacteria</taxon>
        <taxon>Bacillati</taxon>
        <taxon>Actinomycetota</taxon>
        <taxon>Actinomycetes</taxon>
        <taxon>Streptosporangiales</taxon>
        <taxon>Thermomonosporaceae</taxon>
        <taxon>Actinocorallia</taxon>
    </lineage>
</organism>
<sequence>MTSGAQAVERALGVLHCFRDNGPALSASELGRRLGLSGSTAHRLARTLVAAGFLEQDPRSARYRLGPSITELGQLSFHQRRLHLAAPELGRLARTTSATVDLAVRSGNEVLILVGGTVRPDTGIGLRRPLHSTAMGKVLLAWSPPADLAVLGPLTALTDRTIVDPGELRDELDQVRLDGYAVNDGESEAGVRTLAVPVRDGGGNARYALAVRSTPAVLTTGRLDWFLDRAVSCARTLEVLLLPLEDRRPL</sequence>
<dbReference type="PROSITE" id="PS51077">
    <property type="entry name" value="HTH_ICLR"/>
    <property type="match status" value="1"/>
</dbReference>
<accession>A0ABP6Q7V2</accession>